<organism evidence="3 4">
    <name type="scientific">Methylomonas methanica (strain DSM 25384 / MC09)</name>
    <dbReference type="NCBI Taxonomy" id="857087"/>
    <lineage>
        <taxon>Bacteria</taxon>
        <taxon>Pseudomonadati</taxon>
        <taxon>Pseudomonadota</taxon>
        <taxon>Gammaproteobacteria</taxon>
        <taxon>Methylococcales</taxon>
        <taxon>Methylococcaceae</taxon>
        <taxon>Methylomonas</taxon>
    </lineage>
</organism>
<accession>F9ZYJ6</accession>
<dbReference type="Proteomes" id="UP000008888">
    <property type="component" value="Chromosome"/>
</dbReference>
<evidence type="ECO:0000313" key="4">
    <source>
        <dbReference type="Proteomes" id="UP000008888"/>
    </source>
</evidence>
<gene>
    <name evidence="3" type="ordered locus">Metme_3914</name>
</gene>
<evidence type="ECO:0000256" key="1">
    <source>
        <dbReference type="SAM" id="MobiDB-lite"/>
    </source>
</evidence>
<evidence type="ECO:0000256" key="2">
    <source>
        <dbReference type="SAM" id="SignalP"/>
    </source>
</evidence>
<sequence>MKKIQKTPFALAMSASLLPFAANAVQTGNNPFALSDLNSGYMQTAEAEKDGASKMKDGACGEGKCGGQMMNKTTDKKAIEAVCAGKKAAPASDSKKADDSKKAEPAK</sequence>
<dbReference type="KEGG" id="mmt:Metme_3914"/>
<keyword evidence="2" id="KW-0732">Signal</keyword>
<dbReference type="RefSeq" id="WP_013820484.1">
    <property type="nucleotide sequence ID" value="NC_015572.1"/>
</dbReference>
<reference key="2">
    <citation type="submission" date="2011-05" db="EMBL/GenBank/DDBJ databases">
        <title>Complete genome sequence of the aerobic marine methanotroph Methylomonas methanica MC09.</title>
        <authorList>
            <person name="Boden R."/>
            <person name="Cunliffe M."/>
            <person name="Scanlan J."/>
            <person name="Moussard H."/>
            <person name="Kits K.D."/>
            <person name="Klotz M."/>
            <person name="Jetten M."/>
            <person name="Vuilleumier S."/>
            <person name="Han J."/>
            <person name="Peters L."/>
            <person name="Mikhailova N."/>
            <person name="Teshima H."/>
            <person name="Tapia R."/>
            <person name="Kyrpides N."/>
            <person name="Ivanova N."/>
            <person name="Pagani I."/>
            <person name="Cheng J.-F."/>
            <person name="Goodwin L."/>
            <person name="Han C."/>
            <person name="Hauser L."/>
            <person name="Land M."/>
            <person name="Lapidus A."/>
            <person name="Lucas S."/>
            <person name="Pitluck S."/>
            <person name="Woyke T."/>
            <person name="Stein L.Y."/>
            <person name="Murrell C."/>
        </authorList>
    </citation>
    <scope>NUCLEOTIDE SEQUENCE</scope>
    <source>
        <strain>MC09</strain>
    </source>
</reference>
<dbReference type="HOGENOM" id="CLU_128743_0_0_6"/>
<reference evidence="3 4" key="1">
    <citation type="journal article" date="2011" name="J. Bacteriol.">
        <title>Complete Genome Sequence of the Aerobic Marine Methanotroph Methylomonas methanica MC09.</title>
        <authorList>
            <person name="Boden R."/>
            <person name="Cunliffe M."/>
            <person name="Scanlan J."/>
            <person name="Moussard H."/>
            <person name="Kits K.D."/>
            <person name="Klotz M.G."/>
            <person name="Jetten M.S."/>
            <person name="Vuilleumier S."/>
            <person name="Han J."/>
            <person name="Peters L."/>
            <person name="Mikhailova N."/>
            <person name="Teshima H."/>
            <person name="Tapia R."/>
            <person name="Kyrpides N."/>
            <person name="Ivanova N."/>
            <person name="Pagani I."/>
            <person name="Cheng J.F."/>
            <person name="Goodwin L."/>
            <person name="Han C."/>
            <person name="Hauser L."/>
            <person name="Land M.L."/>
            <person name="Lapidus A."/>
            <person name="Lucas S."/>
            <person name="Pitluck S."/>
            <person name="Woyke T."/>
            <person name="Stein L."/>
            <person name="Murrell J.C."/>
        </authorList>
    </citation>
    <scope>NUCLEOTIDE SEQUENCE [LARGE SCALE GENOMIC DNA]</scope>
    <source>
        <strain evidence="3 4">MC09</strain>
    </source>
</reference>
<dbReference type="EMBL" id="CP002738">
    <property type="protein sequence ID" value="AEG02268.1"/>
    <property type="molecule type" value="Genomic_DNA"/>
</dbReference>
<feature type="signal peptide" evidence="2">
    <location>
        <begin position="1"/>
        <end position="24"/>
    </location>
</feature>
<evidence type="ECO:0008006" key="5">
    <source>
        <dbReference type="Google" id="ProtNLM"/>
    </source>
</evidence>
<keyword evidence="4" id="KW-1185">Reference proteome</keyword>
<dbReference type="STRING" id="857087.Metme_3914"/>
<evidence type="ECO:0000313" key="3">
    <source>
        <dbReference type="EMBL" id="AEG02268.1"/>
    </source>
</evidence>
<reference evidence="4" key="3">
    <citation type="submission" date="2011-05" db="EMBL/GenBank/DDBJ databases">
        <title>Complete sequence of Methylomonas methanica MC09.</title>
        <authorList>
            <consortium name="US DOE Joint Genome Institute"/>
            <person name="Lucas S."/>
            <person name="Han J."/>
            <person name="Lapidus A."/>
            <person name="Cheng J.-F."/>
            <person name="Goodwin L."/>
            <person name="Pitluck S."/>
            <person name="Peters L."/>
            <person name="Mikhailova N."/>
            <person name="Teshima H."/>
            <person name="Han C."/>
            <person name="Tapia R."/>
            <person name="Land M."/>
            <person name="Hauser L."/>
            <person name="Kyrpides N."/>
            <person name="Ivanova N."/>
            <person name="Pagani I."/>
            <person name="Stein L."/>
            <person name="Woyke T."/>
        </authorList>
    </citation>
    <scope>NUCLEOTIDE SEQUENCE [LARGE SCALE GENOMIC DNA]</scope>
    <source>
        <strain evidence="4">MC09</strain>
    </source>
</reference>
<name>F9ZYJ6_METMM</name>
<proteinExistence type="predicted"/>
<feature type="region of interest" description="Disordered" evidence="1">
    <location>
        <begin position="86"/>
        <end position="107"/>
    </location>
</feature>
<dbReference type="OrthoDB" id="5570141at2"/>
<dbReference type="AlphaFoldDB" id="F9ZYJ6"/>
<feature type="compositionally biased region" description="Basic and acidic residues" evidence="1">
    <location>
        <begin position="93"/>
        <end position="107"/>
    </location>
</feature>
<protein>
    <recommendedName>
        <fullName evidence="5">Low-complexity protein</fullName>
    </recommendedName>
</protein>
<feature type="chain" id="PRO_5003396215" description="Low-complexity protein" evidence="2">
    <location>
        <begin position="25"/>
        <end position="107"/>
    </location>
</feature>